<dbReference type="RefSeq" id="WP_260189922.1">
    <property type="nucleotide sequence ID" value="NZ_JAFFZE010000006.1"/>
</dbReference>
<evidence type="ECO:0000313" key="2">
    <source>
        <dbReference type="EMBL" id="MCT2582583.1"/>
    </source>
</evidence>
<feature type="transmembrane region" description="Helical" evidence="1">
    <location>
        <begin position="21"/>
        <end position="38"/>
    </location>
</feature>
<organism evidence="2 3">
    <name type="scientific">Actinophytocola gossypii</name>
    <dbReference type="NCBI Taxonomy" id="2812003"/>
    <lineage>
        <taxon>Bacteria</taxon>
        <taxon>Bacillati</taxon>
        <taxon>Actinomycetota</taxon>
        <taxon>Actinomycetes</taxon>
        <taxon>Pseudonocardiales</taxon>
        <taxon>Pseudonocardiaceae</taxon>
    </lineage>
</organism>
<evidence type="ECO:0000313" key="3">
    <source>
        <dbReference type="Proteomes" id="UP001156441"/>
    </source>
</evidence>
<evidence type="ECO:0000256" key="1">
    <source>
        <dbReference type="SAM" id="Phobius"/>
    </source>
</evidence>
<keyword evidence="1" id="KW-0812">Transmembrane</keyword>
<comment type="caution">
    <text evidence="2">The sequence shown here is derived from an EMBL/GenBank/DDBJ whole genome shotgun (WGS) entry which is preliminary data.</text>
</comment>
<accession>A0ABT2J3Y7</accession>
<dbReference type="EMBL" id="JAFFZE010000006">
    <property type="protein sequence ID" value="MCT2582583.1"/>
    <property type="molecule type" value="Genomic_DNA"/>
</dbReference>
<keyword evidence="1" id="KW-1133">Transmembrane helix</keyword>
<name>A0ABT2J3Y7_9PSEU</name>
<dbReference type="InterPro" id="IPR045647">
    <property type="entry name" value="DUF6401"/>
</dbReference>
<dbReference type="Proteomes" id="UP001156441">
    <property type="component" value="Unassembled WGS sequence"/>
</dbReference>
<proteinExistence type="predicted"/>
<keyword evidence="3" id="KW-1185">Reference proteome</keyword>
<reference evidence="2 3" key="1">
    <citation type="submission" date="2021-02" db="EMBL/GenBank/DDBJ databases">
        <title>Actinophytocola xerophila sp. nov., isolated from soil of cotton cropping field.</title>
        <authorList>
            <person name="Huang R."/>
            <person name="Chen X."/>
            <person name="Ge X."/>
            <person name="Liu W."/>
        </authorList>
    </citation>
    <scope>NUCLEOTIDE SEQUENCE [LARGE SCALE GENOMIC DNA]</scope>
    <source>
        <strain evidence="2 3">S1-96</strain>
    </source>
</reference>
<sequence>MGSRRLERSARRLLDRLHDQVGAGLVVAAAVPGLAAVVDQHAAAVRDILTTGVEAGAAVAGSVLLAGYAQGVLDHVREKGEQLRVPADAADWARADWFSMRLVAVCSLARNLRPGHPVGTTDELPSLA</sequence>
<keyword evidence="1" id="KW-0472">Membrane</keyword>
<protein>
    <submittedName>
        <fullName evidence="2">Uncharacterized protein</fullName>
    </submittedName>
</protein>
<gene>
    <name evidence="2" type="ORF">JT362_05545</name>
</gene>
<dbReference type="Pfam" id="PF19939">
    <property type="entry name" value="DUF6401"/>
    <property type="match status" value="1"/>
</dbReference>